<dbReference type="EMBL" id="AAQM03000226">
    <property type="protein sequence ID" value="EPR59383.1"/>
    <property type="molecule type" value="Genomic_DNA"/>
</dbReference>
<evidence type="ECO:0000313" key="8">
    <source>
        <dbReference type="EMBL" id="EPR59383.1"/>
    </source>
</evidence>
<organism evidence="8 9">
    <name type="scientific">Toxoplasma gondii (strain ATCC 50853 / GT1)</name>
    <dbReference type="NCBI Taxonomy" id="507601"/>
    <lineage>
        <taxon>Eukaryota</taxon>
        <taxon>Sar</taxon>
        <taxon>Alveolata</taxon>
        <taxon>Apicomplexa</taxon>
        <taxon>Conoidasida</taxon>
        <taxon>Coccidia</taxon>
        <taxon>Eucoccidiorida</taxon>
        <taxon>Eimeriorina</taxon>
        <taxon>Sarcocystidae</taxon>
        <taxon>Toxoplasma</taxon>
    </lineage>
</organism>
<dbReference type="InterPro" id="IPR046357">
    <property type="entry name" value="PPIase_dom_sf"/>
</dbReference>
<evidence type="ECO:0000256" key="2">
    <source>
        <dbReference type="ARBA" id="ARBA00013194"/>
    </source>
</evidence>
<dbReference type="Pfam" id="PF00254">
    <property type="entry name" value="FKBP_C"/>
    <property type="match status" value="1"/>
</dbReference>
<feature type="compositionally biased region" description="Basic and acidic residues" evidence="6">
    <location>
        <begin position="283"/>
        <end position="295"/>
    </location>
</feature>
<evidence type="ECO:0000259" key="7">
    <source>
        <dbReference type="PROSITE" id="PS50059"/>
    </source>
</evidence>
<comment type="caution">
    <text evidence="8">The sequence shown here is derived from an EMBL/GenBank/DDBJ whole genome shotgun (WGS) entry which is preliminary data.</text>
</comment>
<dbReference type="Proteomes" id="UP000005641">
    <property type="component" value="Unassembled WGS sequence"/>
</dbReference>
<evidence type="ECO:0000256" key="4">
    <source>
        <dbReference type="ARBA" id="ARBA00023235"/>
    </source>
</evidence>
<dbReference type="GO" id="GO:0003755">
    <property type="term" value="F:peptidyl-prolyl cis-trans isomerase activity"/>
    <property type="evidence" value="ECO:0007669"/>
    <property type="project" value="UniProtKB-KW"/>
</dbReference>
<dbReference type="VEuPathDB" id="ToxoDB:TGGT1_285850"/>
<evidence type="ECO:0000256" key="6">
    <source>
        <dbReference type="SAM" id="MobiDB-lite"/>
    </source>
</evidence>
<dbReference type="InterPro" id="IPR001179">
    <property type="entry name" value="PPIase_FKBP_dom"/>
</dbReference>
<sequence>MALWGPVISLSSSSAAVSFNAEQGRLCFTGALLVPLHVKDGKDAVEPPPRVLLSVRTLRRKVASPLMVLDGRRMQARCKLLFEEDAEFSAKLLSPGHTDKWGVQLLGDSAPHPCDCCDLSEDESEEEEEEEEEEVTRLEGKKRKRSAVEEVEAGEAPTLIPATSVHQTAAKQRQEQSAKEEATPAGKARKTDQGNPRFLVPTLSDPIASLPSLADQLSSSPREEETPVSKQKKLAGKTPESGSANKNAREQRVAASSSSGVPSQERHKEQPNKSSKDANASGVKDRKTQKRDEKQGAAQRSPAVEGSAQLSVGSRVSLPSGVSYEVVCLPSGGSKGKKETASPGDRVSIQYKGLLAKNLRRFDSGRIKFVLGRGEVIKGMELGVKGMQLGEARRLLIPSALGYGRRGAPPAIPPNSDLIFECRLMSLG</sequence>
<dbReference type="OrthoDB" id="1902587at2759"/>
<protein>
    <recommendedName>
        <fullName evidence="2 5">peptidylprolyl isomerase</fullName>
        <ecNumber evidence="2 5">5.2.1.8</ecNumber>
    </recommendedName>
</protein>
<proteinExistence type="predicted"/>
<reference evidence="8 9" key="2">
    <citation type="submission" date="2013-05" db="EMBL/GenBank/DDBJ databases">
        <authorList>
            <person name="Sibley D."/>
            <person name="Venepally P."/>
            <person name="Karamycheva S."/>
            <person name="Hadjithomas M."/>
            <person name="Khan A."/>
            <person name="Brunk B."/>
            <person name="Roos D."/>
            <person name="Caler E."/>
            <person name="Lorenzi H."/>
        </authorList>
    </citation>
    <scope>NUCLEOTIDE SEQUENCE [LARGE SCALE GENOMIC DNA]</scope>
    <source>
        <strain evidence="8 9">GT1</strain>
    </source>
</reference>
<feature type="domain" description="PPIase FKBP-type" evidence="7">
    <location>
        <begin position="344"/>
        <end position="428"/>
    </location>
</feature>
<dbReference type="PROSITE" id="PS50059">
    <property type="entry name" value="FKBP_PPIASE"/>
    <property type="match status" value="1"/>
</dbReference>
<accession>S7W319</accession>
<dbReference type="GO" id="GO:0005730">
    <property type="term" value="C:nucleolus"/>
    <property type="evidence" value="ECO:0007669"/>
    <property type="project" value="TreeGrafter"/>
</dbReference>
<feature type="compositionally biased region" description="Basic and acidic residues" evidence="6">
    <location>
        <begin position="172"/>
        <end position="182"/>
    </location>
</feature>
<dbReference type="SUPFAM" id="SSF54534">
    <property type="entry name" value="FKBP-like"/>
    <property type="match status" value="1"/>
</dbReference>
<reference evidence="8 9" key="1">
    <citation type="submission" date="2006-05" db="EMBL/GenBank/DDBJ databases">
        <authorList>
            <person name="Paulsen I."/>
        </authorList>
    </citation>
    <scope>NUCLEOTIDE SEQUENCE [LARGE SCALE GENOMIC DNA]</scope>
    <source>
        <strain evidence="8 9">GT1</strain>
    </source>
</reference>
<keyword evidence="4 5" id="KW-0413">Isomerase</keyword>
<evidence type="ECO:0000256" key="1">
    <source>
        <dbReference type="ARBA" id="ARBA00000971"/>
    </source>
</evidence>
<dbReference type="GO" id="GO:0000785">
    <property type="term" value="C:chromatin"/>
    <property type="evidence" value="ECO:0007669"/>
    <property type="project" value="TreeGrafter"/>
</dbReference>
<dbReference type="EC" id="5.2.1.8" evidence="2 5"/>
<feature type="compositionally biased region" description="Basic and acidic residues" evidence="6">
    <location>
        <begin position="264"/>
        <end position="276"/>
    </location>
</feature>
<dbReference type="Gene3D" id="3.10.50.40">
    <property type="match status" value="1"/>
</dbReference>
<feature type="compositionally biased region" description="Acidic residues" evidence="6">
    <location>
        <begin position="118"/>
        <end position="134"/>
    </location>
</feature>
<dbReference type="PANTHER" id="PTHR43811">
    <property type="entry name" value="FKBP-TYPE PEPTIDYL-PROLYL CIS-TRANS ISOMERASE FKPA"/>
    <property type="match status" value="1"/>
</dbReference>
<gene>
    <name evidence="8" type="ORF">TGGT1_285850</name>
</gene>
<evidence type="ECO:0000256" key="5">
    <source>
        <dbReference type="PROSITE-ProRule" id="PRU00277"/>
    </source>
</evidence>
<comment type="catalytic activity">
    <reaction evidence="1 5">
        <text>[protein]-peptidylproline (omega=180) = [protein]-peptidylproline (omega=0)</text>
        <dbReference type="Rhea" id="RHEA:16237"/>
        <dbReference type="Rhea" id="RHEA-COMP:10747"/>
        <dbReference type="Rhea" id="RHEA-COMP:10748"/>
        <dbReference type="ChEBI" id="CHEBI:83833"/>
        <dbReference type="ChEBI" id="CHEBI:83834"/>
        <dbReference type="EC" id="5.2.1.8"/>
    </reaction>
</comment>
<dbReference type="AlphaFoldDB" id="S7W319"/>
<evidence type="ECO:0000313" key="9">
    <source>
        <dbReference type="Proteomes" id="UP000005641"/>
    </source>
</evidence>
<feature type="region of interest" description="Disordered" evidence="6">
    <location>
        <begin position="116"/>
        <end position="311"/>
    </location>
</feature>
<keyword evidence="3 5" id="KW-0697">Rotamase</keyword>
<evidence type="ECO:0000256" key="3">
    <source>
        <dbReference type="ARBA" id="ARBA00023110"/>
    </source>
</evidence>
<dbReference type="PANTHER" id="PTHR43811:SF19">
    <property type="entry name" value="39 KDA FK506-BINDING NUCLEAR PROTEIN"/>
    <property type="match status" value="1"/>
</dbReference>
<name>S7W319_TOXGG</name>